<evidence type="ECO:0000313" key="1">
    <source>
        <dbReference type="EMBL" id="HIQ83054.1"/>
    </source>
</evidence>
<dbReference type="EMBL" id="DVFZ01000082">
    <property type="protein sequence ID" value="HIQ83054.1"/>
    <property type="molecule type" value="Genomic_DNA"/>
</dbReference>
<reference evidence="1" key="2">
    <citation type="journal article" date="2021" name="PeerJ">
        <title>Extensive microbial diversity within the chicken gut microbiome revealed by metagenomics and culture.</title>
        <authorList>
            <person name="Gilroy R."/>
            <person name="Ravi A."/>
            <person name="Getino M."/>
            <person name="Pursley I."/>
            <person name="Horton D.L."/>
            <person name="Alikhan N.F."/>
            <person name="Baker D."/>
            <person name="Gharbi K."/>
            <person name="Hall N."/>
            <person name="Watson M."/>
            <person name="Adriaenssens E.M."/>
            <person name="Foster-Nyarko E."/>
            <person name="Jarju S."/>
            <person name="Secka A."/>
            <person name="Antonio M."/>
            <person name="Oren A."/>
            <person name="Chaudhuri R.R."/>
            <person name="La Ragione R."/>
            <person name="Hildebrand F."/>
            <person name="Pallen M.J."/>
        </authorList>
    </citation>
    <scope>NUCLEOTIDE SEQUENCE</scope>
    <source>
        <strain evidence="1">ChiSjej6B24-2974</strain>
    </source>
</reference>
<accession>A0A9D0ZPG4</accession>
<comment type="caution">
    <text evidence="1">The sequence shown here is derived from an EMBL/GenBank/DDBJ whole genome shotgun (WGS) entry which is preliminary data.</text>
</comment>
<protein>
    <submittedName>
        <fullName evidence="1">Uncharacterized protein</fullName>
    </submittedName>
</protein>
<organism evidence="1 2">
    <name type="scientific">Candidatus Pullichristensenella stercorigallinarum</name>
    <dbReference type="NCBI Taxonomy" id="2840909"/>
    <lineage>
        <taxon>Bacteria</taxon>
        <taxon>Bacillati</taxon>
        <taxon>Bacillota</taxon>
        <taxon>Clostridia</taxon>
        <taxon>Candidatus Pullichristensenella</taxon>
    </lineage>
</organism>
<sequence length="86" mass="9748">MLEVLKKRLPEGMEIVKVIDKANASQVEIWFSYRGMETNGWLNKTCAPGHAARLCDKTIATAMLGFAIQLKDIEMADYWKDKMLNG</sequence>
<reference evidence="1" key="1">
    <citation type="submission" date="2020-10" db="EMBL/GenBank/DDBJ databases">
        <authorList>
            <person name="Gilroy R."/>
        </authorList>
    </citation>
    <scope>NUCLEOTIDE SEQUENCE</scope>
    <source>
        <strain evidence="1">ChiSjej6B24-2974</strain>
    </source>
</reference>
<name>A0A9D0ZPG4_9FIRM</name>
<gene>
    <name evidence="1" type="ORF">IAA52_08115</name>
</gene>
<dbReference type="Proteomes" id="UP000824260">
    <property type="component" value="Unassembled WGS sequence"/>
</dbReference>
<dbReference type="AlphaFoldDB" id="A0A9D0ZPG4"/>
<evidence type="ECO:0000313" key="2">
    <source>
        <dbReference type="Proteomes" id="UP000824260"/>
    </source>
</evidence>
<proteinExistence type="predicted"/>